<feature type="transmembrane region" description="Helical" evidence="1">
    <location>
        <begin position="195"/>
        <end position="214"/>
    </location>
</feature>
<protein>
    <submittedName>
        <fullName evidence="2">ABC-2 family transporter protein</fullName>
    </submittedName>
</protein>
<feature type="transmembrane region" description="Helical" evidence="1">
    <location>
        <begin position="119"/>
        <end position="142"/>
    </location>
</feature>
<dbReference type="Pfam" id="PF06182">
    <property type="entry name" value="ABC2_membrane_6"/>
    <property type="match status" value="1"/>
</dbReference>
<keyword evidence="1" id="KW-1133">Transmembrane helix</keyword>
<dbReference type="Proteomes" id="UP001207654">
    <property type="component" value="Unassembled WGS sequence"/>
</dbReference>
<keyword evidence="1" id="KW-0472">Membrane</keyword>
<reference evidence="2 3" key="1">
    <citation type="submission" date="2022-11" db="EMBL/GenBank/DDBJ databases">
        <title>Minimal conservation of predation-associated metabolite biosynthetic gene clusters underscores biosynthetic potential of Myxococcota including descriptions for ten novel species: Archangium lansinium sp. nov., Myxococcus landrumus sp. nov., Nannocystis bai.</title>
        <authorList>
            <person name="Ahearne A."/>
            <person name="Stevens C."/>
            <person name="Phillips K."/>
        </authorList>
    </citation>
    <scope>NUCLEOTIDE SEQUENCE [LARGE SCALE GENOMIC DNA]</scope>
    <source>
        <strain evidence="2 3">MIWBW</strain>
    </source>
</reference>
<dbReference type="RefSeq" id="WP_267534470.1">
    <property type="nucleotide sequence ID" value="NZ_JAPNKA010000001.1"/>
</dbReference>
<organism evidence="2 3">
    <name type="scientific">Archangium lansingense</name>
    <dbReference type="NCBI Taxonomy" id="2995310"/>
    <lineage>
        <taxon>Bacteria</taxon>
        <taxon>Pseudomonadati</taxon>
        <taxon>Myxococcota</taxon>
        <taxon>Myxococcia</taxon>
        <taxon>Myxococcales</taxon>
        <taxon>Cystobacterineae</taxon>
        <taxon>Archangiaceae</taxon>
        <taxon>Archangium</taxon>
    </lineage>
</organism>
<keyword evidence="1" id="KW-0812">Transmembrane</keyword>
<name>A0ABT4A1M7_9BACT</name>
<feature type="transmembrane region" description="Helical" evidence="1">
    <location>
        <begin position="36"/>
        <end position="54"/>
    </location>
</feature>
<evidence type="ECO:0000256" key="1">
    <source>
        <dbReference type="SAM" id="Phobius"/>
    </source>
</evidence>
<feature type="transmembrane region" description="Helical" evidence="1">
    <location>
        <begin position="243"/>
        <end position="266"/>
    </location>
</feature>
<keyword evidence="3" id="KW-1185">Reference proteome</keyword>
<dbReference type="EMBL" id="JAPNKA010000001">
    <property type="protein sequence ID" value="MCY1075539.1"/>
    <property type="molecule type" value="Genomic_DNA"/>
</dbReference>
<accession>A0ABT4A1M7</accession>
<dbReference type="InterPro" id="IPR010390">
    <property type="entry name" value="ABC-2_transporter-like"/>
</dbReference>
<dbReference type="PANTHER" id="PTHR36832:SF1">
    <property type="entry name" value="SLR1174 PROTEIN"/>
    <property type="match status" value="1"/>
</dbReference>
<evidence type="ECO:0000313" key="3">
    <source>
        <dbReference type="Proteomes" id="UP001207654"/>
    </source>
</evidence>
<sequence>MSGPASPVALRQDPRSKYLALVFIGAQRTLAYPRTVLLSLLSNTVWLAISYSLWSAVFDGTSQVGGLDWARMRTYLLLAQSANLLLNASSSVHRMLRLIRTGDIAIELLRPYDVLTSQLAFSAGAALVEAVLGTLVAVGLGLTVLDVLPAASPAAAALFLASLLLGFLVRFMVGLITSLLCLWTKNWLGLHWMQAALLSVFSGALVPLDLYPAWLRSLSLALPFQGIIHTPISIYLGELQGSALLQALGLQALWVVALWGLARLLWNPGRKALDIQGG</sequence>
<gene>
    <name evidence="2" type="ORF">OV287_13690</name>
</gene>
<feature type="transmembrane region" description="Helical" evidence="1">
    <location>
        <begin position="154"/>
        <end position="183"/>
    </location>
</feature>
<dbReference type="PANTHER" id="PTHR36832">
    <property type="entry name" value="SLR1174 PROTEIN-RELATED"/>
    <property type="match status" value="1"/>
</dbReference>
<evidence type="ECO:0000313" key="2">
    <source>
        <dbReference type="EMBL" id="MCY1075539.1"/>
    </source>
</evidence>
<proteinExistence type="predicted"/>
<comment type="caution">
    <text evidence="2">The sequence shown here is derived from an EMBL/GenBank/DDBJ whole genome shotgun (WGS) entry which is preliminary data.</text>
</comment>